<protein>
    <submittedName>
        <fullName evidence="2">Uncharacterized protein</fullName>
    </submittedName>
</protein>
<sequence>MISVRVPSEECRLPALLSSRAVSATLIISVLIISVAPSVLPFSSHNCCLSVPINAIYQCISMPHTSAHQSCLSGMPISASQCHLSVPISAT</sequence>
<keyword evidence="3" id="KW-1185">Reference proteome</keyword>
<feature type="transmembrane region" description="Helical" evidence="1">
    <location>
        <begin position="21"/>
        <end position="40"/>
    </location>
</feature>
<organism evidence="2 3">
    <name type="scientific">Staurois parvus</name>
    <dbReference type="NCBI Taxonomy" id="386267"/>
    <lineage>
        <taxon>Eukaryota</taxon>
        <taxon>Metazoa</taxon>
        <taxon>Chordata</taxon>
        <taxon>Craniata</taxon>
        <taxon>Vertebrata</taxon>
        <taxon>Euteleostomi</taxon>
        <taxon>Amphibia</taxon>
        <taxon>Batrachia</taxon>
        <taxon>Anura</taxon>
        <taxon>Neobatrachia</taxon>
        <taxon>Ranoidea</taxon>
        <taxon>Ranidae</taxon>
        <taxon>Staurois</taxon>
    </lineage>
</organism>
<dbReference type="EMBL" id="CATNWA010016053">
    <property type="protein sequence ID" value="CAI9589377.1"/>
    <property type="molecule type" value="Genomic_DNA"/>
</dbReference>
<proteinExistence type="predicted"/>
<evidence type="ECO:0000313" key="3">
    <source>
        <dbReference type="Proteomes" id="UP001162483"/>
    </source>
</evidence>
<keyword evidence="1" id="KW-0472">Membrane</keyword>
<dbReference type="Proteomes" id="UP001162483">
    <property type="component" value="Unassembled WGS sequence"/>
</dbReference>
<name>A0ABN9EX97_9NEOB</name>
<keyword evidence="1" id="KW-1133">Transmembrane helix</keyword>
<evidence type="ECO:0000256" key="1">
    <source>
        <dbReference type="SAM" id="Phobius"/>
    </source>
</evidence>
<comment type="caution">
    <text evidence="2">The sequence shown here is derived from an EMBL/GenBank/DDBJ whole genome shotgun (WGS) entry which is preliminary data.</text>
</comment>
<accession>A0ABN9EX97</accession>
<keyword evidence="1" id="KW-0812">Transmembrane</keyword>
<evidence type="ECO:0000313" key="2">
    <source>
        <dbReference type="EMBL" id="CAI9589377.1"/>
    </source>
</evidence>
<reference evidence="2" key="1">
    <citation type="submission" date="2023-05" db="EMBL/GenBank/DDBJ databases">
        <authorList>
            <person name="Stuckert A."/>
        </authorList>
    </citation>
    <scope>NUCLEOTIDE SEQUENCE</scope>
</reference>
<gene>
    <name evidence="2" type="ORF">SPARVUS_LOCUS10885624</name>
</gene>